<comment type="caution">
    <text evidence="3">The sequence shown here is derived from an EMBL/GenBank/DDBJ whole genome shotgun (WGS) entry which is preliminary data.</text>
</comment>
<organism evidence="3 4">
    <name type="scientific">Cephalotus follicularis</name>
    <name type="common">Albany pitcher plant</name>
    <dbReference type="NCBI Taxonomy" id="3775"/>
    <lineage>
        <taxon>Eukaryota</taxon>
        <taxon>Viridiplantae</taxon>
        <taxon>Streptophyta</taxon>
        <taxon>Embryophyta</taxon>
        <taxon>Tracheophyta</taxon>
        <taxon>Spermatophyta</taxon>
        <taxon>Magnoliopsida</taxon>
        <taxon>eudicotyledons</taxon>
        <taxon>Gunneridae</taxon>
        <taxon>Pentapetalae</taxon>
        <taxon>rosids</taxon>
        <taxon>fabids</taxon>
        <taxon>Oxalidales</taxon>
        <taxon>Cephalotaceae</taxon>
        <taxon>Cephalotus</taxon>
    </lineage>
</organism>
<reference evidence="4" key="1">
    <citation type="submission" date="2016-04" db="EMBL/GenBank/DDBJ databases">
        <title>Cephalotus genome sequencing.</title>
        <authorList>
            <person name="Fukushima K."/>
            <person name="Hasebe M."/>
            <person name="Fang X."/>
        </authorList>
    </citation>
    <scope>NUCLEOTIDE SEQUENCE [LARGE SCALE GENOMIC DNA]</scope>
    <source>
        <strain evidence="4">cv. St1</strain>
    </source>
</reference>
<evidence type="ECO:0000259" key="2">
    <source>
        <dbReference type="Pfam" id="PF14244"/>
    </source>
</evidence>
<dbReference type="InParanoid" id="A0A1Q3D765"/>
<dbReference type="InterPro" id="IPR029472">
    <property type="entry name" value="Copia-like_N"/>
</dbReference>
<dbReference type="AlphaFoldDB" id="A0A1Q3D765"/>
<sequence>MTDSEKVPLKERGAKAILEDLTASLKKFLVQPHAQNPTSFPESSTTQIDIKLDGNNYGLWSQVVEIYISGKDKLGYINGDLPPPSPTDPGFRKWKTKDSTVRGWLINSLDPSLISNFIRFPTAKAIWDSITTTFFDGKDTSQVYDLKRRVTRMKQDGGPIEKYYNGLQGIWREIDFRRPNPMVCAADIEKYNLTIQEDRVYLFLDGLDDRLDNVRADVLQMQPFPTVEQAYARVRREELRQAVMLSNLDSTHAVAMTLKGVQTDSRQIPTLQLSKPGDSFDDGRNRTAQKTRISKESGCTKCGNPRHTVEKCFLVHGYPEWWKELKARKQAGRGKAAMVTAEP</sequence>
<proteinExistence type="predicted"/>
<dbReference type="PANTHER" id="PTHR37610">
    <property type="entry name" value="CCHC-TYPE DOMAIN-CONTAINING PROTEIN"/>
    <property type="match status" value="1"/>
</dbReference>
<evidence type="ECO:0000256" key="1">
    <source>
        <dbReference type="SAM" id="MobiDB-lite"/>
    </source>
</evidence>
<dbReference type="EMBL" id="BDDD01004766">
    <property type="protein sequence ID" value="GAV88294.1"/>
    <property type="molecule type" value="Genomic_DNA"/>
</dbReference>
<evidence type="ECO:0000313" key="4">
    <source>
        <dbReference type="Proteomes" id="UP000187406"/>
    </source>
</evidence>
<evidence type="ECO:0000313" key="3">
    <source>
        <dbReference type="EMBL" id="GAV88294.1"/>
    </source>
</evidence>
<accession>A0A1Q3D765</accession>
<dbReference type="OrthoDB" id="1750575at2759"/>
<feature type="region of interest" description="Disordered" evidence="1">
    <location>
        <begin position="271"/>
        <end position="301"/>
    </location>
</feature>
<dbReference type="PANTHER" id="PTHR37610:SF38">
    <property type="entry name" value="RETROTRANSPOSON COPIA-LIKE N-TERMINAL DOMAIN-CONTAINING PROTEIN"/>
    <property type="match status" value="1"/>
</dbReference>
<name>A0A1Q3D765_CEPFO</name>
<dbReference type="Proteomes" id="UP000187406">
    <property type="component" value="Unassembled WGS sequence"/>
</dbReference>
<protein>
    <submittedName>
        <fullName evidence="3">UBN2_3 domain-containing protein</fullName>
    </submittedName>
</protein>
<gene>
    <name evidence="3" type="ORF">CFOL_v3_31717</name>
</gene>
<feature type="domain" description="Retrotransposon Copia-like N-terminal" evidence="2">
    <location>
        <begin position="44"/>
        <end position="84"/>
    </location>
</feature>
<keyword evidence="4" id="KW-1185">Reference proteome</keyword>
<dbReference type="Pfam" id="PF14244">
    <property type="entry name" value="Retrotran_gag_3"/>
    <property type="match status" value="1"/>
</dbReference>